<proteinExistence type="predicted"/>
<protein>
    <submittedName>
        <fullName evidence="4">N-acetyltransferase GCN5</fullName>
    </submittedName>
    <submittedName>
        <fullName evidence="5">Ribosomal protein S18 acetylase RimI-like enzyme</fullName>
    </submittedName>
</protein>
<dbReference type="Proteomes" id="UP000702954">
    <property type="component" value="Unassembled WGS sequence"/>
</dbReference>
<dbReference type="Pfam" id="PF00583">
    <property type="entry name" value="Acetyltransf_1"/>
    <property type="match status" value="1"/>
</dbReference>
<evidence type="ECO:0000256" key="2">
    <source>
        <dbReference type="ARBA" id="ARBA00023315"/>
    </source>
</evidence>
<comment type="caution">
    <text evidence="5">The sequence shown here is derived from an EMBL/GenBank/DDBJ whole genome shotgun (WGS) entry which is preliminary data.</text>
</comment>
<dbReference type="PROSITE" id="PS51186">
    <property type="entry name" value="GNAT"/>
    <property type="match status" value="1"/>
</dbReference>
<reference evidence="5 6" key="2">
    <citation type="submission" date="2019-03" db="EMBL/GenBank/DDBJ databases">
        <title>Genomic Encyclopedia of Type Strains, Phase IV (KMG-IV): sequencing the most valuable type-strain genomes for metagenomic binning, comparative biology and taxonomic classification.</title>
        <authorList>
            <person name="Goeker M."/>
        </authorList>
    </citation>
    <scope>NUCLEOTIDE SEQUENCE [LARGE SCALE GENOMIC DNA]</scope>
    <source>
        <strain evidence="5 6">DSM 103426</strain>
    </source>
</reference>
<dbReference type="InterPro" id="IPR000182">
    <property type="entry name" value="GNAT_dom"/>
</dbReference>
<gene>
    <name evidence="5" type="ORF">EDD74_12730</name>
    <name evidence="4" type="ORF">FAEUMB_25870</name>
</gene>
<keyword evidence="2" id="KW-0012">Acyltransferase</keyword>
<dbReference type="PANTHER" id="PTHR10908:SF0">
    <property type="entry name" value="SEROTONIN N-ACETYLTRANSFERASE"/>
    <property type="match status" value="1"/>
</dbReference>
<keyword evidence="1" id="KW-0808">Transferase</keyword>
<accession>A0A4R3JFK3</accession>
<dbReference type="InterPro" id="IPR016181">
    <property type="entry name" value="Acyl_CoA_acyltransferase"/>
</dbReference>
<keyword evidence="7" id="KW-1185">Reference proteome</keyword>
<dbReference type="GO" id="GO:0008080">
    <property type="term" value="F:N-acetyltransferase activity"/>
    <property type="evidence" value="ECO:0007669"/>
    <property type="project" value="UniProtKB-ARBA"/>
</dbReference>
<dbReference type="Gene3D" id="3.40.630.30">
    <property type="match status" value="1"/>
</dbReference>
<evidence type="ECO:0000259" key="3">
    <source>
        <dbReference type="PROSITE" id="PS51186"/>
    </source>
</evidence>
<evidence type="ECO:0000313" key="5">
    <source>
        <dbReference type="EMBL" id="TCS63956.1"/>
    </source>
</evidence>
<feature type="domain" description="N-acetyltransferase" evidence="3">
    <location>
        <begin position="3"/>
        <end position="162"/>
    </location>
</feature>
<evidence type="ECO:0000256" key="1">
    <source>
        <dbReference type="ARBA" id="ARBA00022679"/>
    </source>
</evidence>
<dbReference type="CDD" id="cd04301">
    <property type="entry name" value="NAT_SF"/>
    <property type="match status" value="1"/>
</dbReference>
<keyword evidence="5" id="KW-0689">Ribosomal protein</keyword>
<sequence>MEYQIRKAKQSDLAALADVEACCFPVSEAASKEAIQKRLETFGDCFFVAEMPHGEVIGFINGCVTDRTTICDEMFADVTYHSPEGAYQSVFGLDVLPQYQRRGIAADLMEHLIADAWKRGKKGMILTCKERLIPYYERFGYRNLGKSQSVHGGAIWYDMLLERGEAID</sequence>
<keyword evidence="5" id="KW-0687">Ribonucleoprotein</keyword>
<dbReference type="GO" id="GO:0005840">
    <property type="term" value="C:ribosome"/>
    <property type="evidence" value="ECO:0007669"/>
    <property type="project" value="UniProtKB-KW"/>
</dbReference>
<dbReference type="EMBL" id="BHEO01000008">
    <property type="protein sequence ID" value="GBU06046.1"/>
    <property type="molecule type" value="Genomic_DNA"/>
</dbReference>
<dbReference type="RefSeq" id="WP_116442150.1">
    <property type="nucleotide sequence ID" value="NZ_BHEO01000008.1"/>
</dbReference>
<dbReference type="InterPro" id="IPR051635">
    <property type="entry name" value="SNAT-like"/>
</dbReference>
<dbReference type="EMBL" id="SLZV01000027">
    <property type="protein sequence ID" value="TCS63956.1"/>
    <property type="molecule type" value="Genomic_DNA"/>
</dbReference>
<evidence type="ECO:0000313" key="7">
    <source>
        <dbReference type="Proteomes" id="UP000702954"/>
    </source>
</evidence>
<dbReference type="PANTHER" id="PTHR10908">
    <property type="entry name" value="SEROTONIN N-ACETYLTRANSFERASE"/>
    <property type="match status" value="1"/>
</dbReference>
<evidence type="ECO:0000313" key="6">
    <source>
        <dbReference type="Proteomes" id="UP000294613"/>
    </source>
</evidence>
<name>A0A4R3JFK3_9FIRM</name>
<dbReference type="AlphaFoldDB" id="A0A4R3JFK3"/>
<dbReference type="SUPFAM" id="SSF55729">
    <property type="entry name" value="Acyl-CoA N-acyltransferases (Nat)"/>
    <property type="match status" value="1"/>
</dbReference>
<evidence type="ECO:0000313" key="4">
    <source>
        <dbReference type="EMBL" id="GBU06046.1"/>
    </source>
</evidence>
<reference evidence="4 7" key="1">
    <citation type="journal article" date="2018" name="Int. J. Syst. Evol. Microbiol.">
        <title>Draft Genome Sequence of Faecalimonas umbilicata JCM 30896T, an Acetate-Producing Bacterium Isolated from Human Feces.</title>
        <authorList>
            <person name="Sakamoto M."/>
            <person name="Ikeyama N."/>
            <person name="Yuki M."/>
            <person name="Ohkuma M."/>
        </authorList>
    </citation>
    <scope>NUCLEOTIDE SEQUENCE [LARGE SCALE GENOMIC DNA]</scope>
    <source>
        <strain evidence="4 7">EGH7</strain>
    </source>
</reference>
<dbReference type="Proteomes" id="UP000294613">
    <property type="component" value="Unassembled WGS sequence"/>
</dbReference>
<organism evidence="5 6">
    <name type="scientific">Faecalimonas umbilicata</name>
    <dbReference type="NCBI Taxonomy" id="1912855"/>
    <lineage>
        <taxon>Bacteria</taxon>
        <taxon>Bacillati</taxon>
        <taxon>Bacillota</taxon>
        <taxon>Clostridia</taxon>
        <taxon>Lachnospirales</taxon>
        <taxon>Lachnospiraceae</taxon>
        <taxon>Faecalimonas</taxon>
    </lineage>
</organism>